<protein>
    <submittedName>
        <fullName evidence="1">Uncharacterized beta-barrel protein YwiB, DUF1934 family</fullName>
    </submittedName>
</protein>
<accession>A0A1T4L1T4</accession>
<proteinExistence type="predicted"/>
<reference evidence="2" key="1">
    <citation type="submission" date="2017-02" db="EMBL/GenBank/DDBJ databases">
        <authorList>
            <person name="Varghese N."/>
            <person name="Submissions S."/>
        </authorList>
    </citation>
    <scope>NUCLEOTIDE SEQUENCE [LARGE SCALE GENOMIC DNA]</scope>
    <source>
        <strain evidence="2">ATCC BAA-73</strain>
    </source>
</reference>
<dbReference type="AlphaFoldDB" id="A0A1T4L1T4"/>
<dbReference type="Proteomes" id="UP000190625">
    <property type="component" value="Unassembled WGS sequence"/>
</dbReference>
<organism evidence="1 2">
    <name type="scientific">Selenihalanaerobacter shriftii</name>
    <dbReference type="NCBI Taxonomy" id="142842"/>
    <lineage>
        <taxon>Bacteria</taxon>
        <taxon>Bacillati</taxon>
        <taxon>Bacillota</taxon>
        <taxon>Clostridia</taxon>
        <taxon>Halanaerobiales</taxon>
        <taxon>Halobacteroidaceae</taxon>
        <taxon>Selenihalanaerobacter</taxon>
    </lineage>
</organism>
<name>A0A1T4L1T4_9FIRM</name>
<sequence length="153" mass="17433">MLKSKVKSGVDTLQVVVNVENIQTDDVGNQERHSFAVDGQLYKKKIGYYLRYKEELVETEDTITTLKIQEDMITLIRDGGVRMKQEFKAGDSSPFDYVTPYGKLSFKLVVNEVEIKTDANSGDIKLEYVLKDGNDRLISQNQLIITYEEDLNG</sequence>
<dbReference type="InterPro" id="IPR015231">
    <property type="entry name" value="DUF1934"/>
</dbReference>
<gene>
    <name evidence="1" type="ORF">SAMN02745118_00997</name>
</gene>
<keyword evidence="2" id="KW-1185">Reference proteome</keyword>
<evidence type="ECO:0000313" key="1">
    <source>
        <dbReference type="EMBL" id="SJZ48669.1"/>
    </source>
</evidence>
<dbReference type="Gene3D" id="2.40.128.20">
    <property type="match status" value="1"/>
</dbReference>
<dbReference type="STRING" id="142842.SAMN02745118_00997"/>
<dbReference type="EMBL" id="FUWM01000007">
    <property type="protein sequence ID" value="SJZ48669.1"/>
    <property type="molecule type" value="Genomic_DNA"/>
</dbReference>
<dbReference type="Pfam" id="PF09148">
    <property type="entry name" value="DUF1934"/>
    <property type="match status" value="1"/>
</dbReference>
<dbReference type="SUPFAM" id="SSF50814">
    <property type="entry name" value="Lipocalins"/>
    <property type="match status" value="1"/>
</dbReference>
<dbReference type="InterPro" id="IPR012674">
    <property type="entry name" value="Calycin"/>
</dbReference>
<evidence type="ECO:0000313" key="2">
    <source>
        <dbReference type="Proteomes" id="UP000190625"/>
    </source>
</evidence>